<dbReference type="eggNOG" id="COG1397">
    <property type="taxonomic scope" value="Bacteria"/>
</dbReference>
<accession>D6XAN5</accession>
<dbReference type="InterPro" id="IPR009839">
    <property type="entry name" value="SseB_N"/>
</dbReference>
<dbReference type="InterPro" id="IPR047659">
    <property type="entry name" value="T7SS_assoc"/>
</dbReference>
<dbReference type="EMBL" id="CM000951">
    <property type="protein sequence ID" value="EFH28834.1"/>
    <property type="molecule type" value="Genomic_DNA"/>
</dbReference>
<dbReference type="Pfam" id="PF07179">
    <property type="entry name" value="SseB"/>
    <property type="match status" value="1"/>
</dbReference>
<dbReference type="Proteomes" id="UP000002785">
    <property type="component" value="Chromosome"/>
</dbReference>
<feature type="domain" description="SseB protein N-terminal" evidence="1">
    <location>
        <begin position="94"/>
        <end position="191"/>
    </location>
</feature>
<gene>
    <name evidence="2" type="ORF">SSEG_11083</name>
</gene>
<dbReference type="HOGENOM" id="CLU_100213_0_0_11"/>
<evidence type="ECO:0000313" key="3">
    <source>
        <dbReference type="Proteomes" id="UP000002785"/>
    </source>
</evidence>
<evidence type="ECO:0000313" key="2">
    <source>
        <dbReference type="EMBL" id="EFH28834.1"/>
    </source>
</evidence>
<protein>
    <recommendedName>
        <fullName evidence="1">SseB protein N-terminal domain-containing protein</fullName>
    </recommendedName>
</protein>
<dbReference type="AlphaFoldDB" id="D6XAN5"/>
<proteinExistence type="predicted"/>
<keyword evidence="3" id="KW-1185">Reference proteome</keyword>
<evidence type="ECO:0000259" key="1">
    <source>
        <dbReference type="Pfam" id="PF07179"/>
    </source>
</evidence>
<sequence length="197" mass="21793">MKIHAYPVIPFRGPKMLAPQVTEEMRRSARRQPGRVIFAIDPAYTNPHGEVPDHGKLGGWPIDENGEIGEFHFNPDYEPTLTALRWRAPENDVERALQAFRARRGTAEAFLDALRAGTVLVSAESDGKLRFREGDDGERHLDVYTSAPYVPDDGRHVRAMNGGELAKVLYGCYVAVNTGSSLNLRFPSSDLAVSAFG</sequence>
<organism evidence="2 3">
    <name type="scientific">Streptomyces sviceus (strain ATCC 29083 / DSM 924 / JCM 4929 / NBRC 13980 / NCIMB 11184 / NRRL 5439 / UC 5370)</name>
    <dbReference type="NCBI Taxonomy" id="463191"/>
    <lineage>
        <taxon>Bacteria</taxon>
        <taxon>Bacillati</taxon>
        <taxon>Actinomycetota</taxon>
        <taxon>Actinomycetes</taxon>
        <taxon>Kitasatosporales</taxon>
        <taxon>Streptomycetaceae</taxon>
        <taxon>Streptomyces</taxon>
    </lineage>
</organism>
<reference evidence="2" key="1">
    <citation type="submission" date="2009-10" db="EMBL/GenBank/DDBJ databases">
        <title>The genome sequence of Streptomyces sviceus strain ATCC 29083.</title>
        <authorList>
            <consortium name="The Broad Institute Genome Sequencing Platform"/>
            <consortium name="Broad Institute Microbial Sequencing Center"/>
            <person name="Fischbach M."/>
            <person name="Godfrey P."/>
            <person name="Ward D."/>
            <person name="Young S."/>
            <person name="Zeng Q."/>
            <person name="Koehrsen M."/>
            <person name="Alvarado L."/>
            <person name="Berlin A.M."/>
            <person name="Bochicchio J."/>
            <person name="Borenstein D."/>
            <person name="Chapman S.B."/>
            <person name="Chen Z."/>
            <person name="Engels R."/>
            <person name="Freedman E."/>
            <person name="Gellesch M."/>
            <person name="Goldberg J."/>
            <person name="Griggs A."/>
            <person name="Gujja S."/>
            <person name="Heilman E.R."/>
            <person name="Heiman D.I."/>
            <person name="Hepburn T.A."/>
            <person name="Howarth C."/>
            <person name="Jen D."/>
            <person name="Larson L."/>
            <person name="Lewis B."/>
            <person name="Mehta T."/>
            <person name="Park D."/>
            <person name="Pearson M."/>
            <person name="Richards J."/>
            <person name="Roberts A."/>
            <person name="Saif S."/>
            <person name="Shea T.D."/>
            <person name="Shenoy N."/>
            <person name="Sisk P."/>
            <person name="Stolte C."/>
            <person name="Sykes S.N."/>
            <person name="Thomson T."/>
            <person name="Walk T."/>
            <person name="White J."/>
            <person name="Yandava C."/>
            <person name="Straight P."/>
            <person name="Clardy J."/>
            <person name="Hung D."/>
            <person name="Kolter R."/>
            <person name="Mekalanos J."/>
            <person name="Walker S."/>
            <person name="Walsh C.T."/>
            <person name="Wieland-Brown L.C."/>
            <person name="Haas B."/>
            <person name="Nusbaum C."/>
            <person name="Birren B."/>
        </authorList>
    </citation>
    <scope>NUCLEOTIDE SEQUENCE [LARGE SCALE GENOMIC DNA]</scope>
    <source>
        <strain evidence="2">ATCC 29083</strain>
    </source>
</reference>
<dbReference type="NCBIfam" id="NF033532">
    <property type="entry name" value="lone7para_assoc"/>
    <property type="match status" value="1"/>
</dbReference>
<name>D6XAN5_STRX2</name>